<evidence type="ECO:0000313" key="1">
    <source>
        <dbReference type="EMBL" id="MEK6464963.1"/>
    </source>
</evidence>
<gene>
    <name evidence="1" type="ORF">WG925_14555</name>
</gene>
<dbReference type="RefSeq" id="WP_346103060.1">
    <property type="nucleotide sequence ID" value="NZ_BAAAOD010000017.1"/>
</dbReference>
<dbReference type="PANTHER" id="PTHR42808:SF3">
    <property type="entry name" value="HYDROXYSTEROID DEHYDROGENASE-LIKE PROTEIN 2"/>
    <property type="match status" value="1"/>
</dbReference>
<dbReference type="InterPro" id="IPR051935">
    <property type="entry name" value="HSDL2"/>
</dbReference>
<dbReference type="PANTHER" id="PTHR42808">
    <property type="entry name" value="HYDROXYSTEROID DEHYDROGENASE-LIKE PROTEIN 2"/>
    <property type="match status" value="1"/>
</dbReference>
<dbReference type="Proteomes" id="UP001367513">
    <property type="component" value="Unassembled WGS sequence"/>
</dbReference>
<dbReference type="InterPro" id="IPR036291">
    <property type="entry name" value="NAD(P)-bd_dom_sf"/>
</dbReference>
<protein>
    <submittedName>
        <fullName evidence="1">NAD(P)-dependent oxidoreductase</fullName>
    </submittedName>
</protein>
<proteinExistence type="predicted"/>
<dbReference type="EMBL" id="JBBPIX010000007">
    <property type="protein sequence ID" value="MEK6464963.1"/>
    <property type="molecule type" value="Genomic_DNA"/>
</dbReference>
<name>A0ABU9AEW5_PSEA5</name>
<dbReference type="Gene3D" id="3.40.50.720">
    <property type="entry name" value="NAD(P)-binding Rossmann-like Domain"/>
    <property type="match status" value="1"/>
</dbReference>
<comment type="caution">
    <text evidence="1">The sequence shown here is derived from an EMBL/GenBank/DDBJ whole genome shotgun (WGS) entry which is preliminary data.</text>
</comment>
<dbReference type="InterPro" id="IPR002347">
    <property type="entry name" value="SDR_fam"/>
</dbReference>
<dbReference type="NCBIfam" id="NF006133">
    <property type="entry name" value="PRK08278.1"/>
    <property type="match status" value="1"/>
</dbReference>
<reference evidence="1 2" key="1">
    <citation type="submission" date="2024-03" db="EMBL/GenBank/DDBJ databases">
        <title>Draft genome sequence of Pseudonocardia carboxydivorans JCM 14827.</title>
        <authorList>
            <person name="Duangmal K."/>
        </authorList>
    </citation>
    <scope>NUCLEOTIDE SEQUENCE [LARGE SCALE GENOMIC DNA]</scope>
    <source>
        <strain evidence="1 2">JCM 14827</strain>
    </source>
</reference>
<dbReference type="Pfam" id="PF00106">
    <property type="entry name" value="adh_short"/>
    <property type="match status" value="1"/>
</dbReference>
<sequence>MTQPAQRDLNGRTIVMSGGSRGIGLAILLAAARRGANSVILAKTDQPDPRLPGTVHTAVAEIEQAGGKAVAVVGDVRVEEDVDRAVATAVETFGGVDIVVNNASALNMSGTADVTPKRYDLMQSINSRGTYLLTRAALDHLKASDDAQVLTLSPPINLDPKWLGEFPPYMLSKYGMSLLTLGWAHEFAGDGIRANCLWPRTTIATAAVVNLLGGDDAGKRARTPEIMADAAVAVLTDPARPTGQTFIDDEVLAAHGVTDLAPYGASEHNDIDFFIEGTDPADLPKH</sequence>
<dbReference type="PRINTS" id="PR00081">
    <property type="entry name" value="GDHRDH"/>
</dbReference>
<organism evidence="1 2">
    <name type="scientific">Pseudonocardia alni subsp. carboxydivorans</name>
    <dbReference type="NCBI Taxonomy" id="415010"/>
    <lineage>
        <taxon>Bacteria</taxon>
        <taxon>Bacillati</taxon>
        <taxon>Actinomycetota</taxon>
        <taxon>Actinomycetes</taxon>
        <taxon>Pseudonocardiales</taxon>
        <taxon>Pseudonocardiaceae</taxon>
        <taxon>Pseudonocardia</taxon>
    </lineage>
</organism>
<evidence type="ECO:0000313" key="2">
    <source>
        <dbReference type="Proteomes" id="UP001367513"/>
    </source>
</evidence>
<keyword evidence="2" id="KW-1185">Reference proteome</keyword>
<accession>A0ABU9AEW5</accession>
<dbReference type="SUPFAM" id="SSF51735">
    <property type="entry name" value="NAD(P)-binding Rossmann-fold domains"/>
    <property type="match status" value="1"/>
</dbReference>